<reference evidence="7 8" key="1">
    <citation type="submission" date="2019-09" db="EMBL/GenBank/DDBJ databases">
        <title>Nocardioides panacisoli sp. nov., isolated from the soil of a ginseng field.</title>
        <authorList>
            <person name="Cho C."/>
        </authorList>
    </citation>
    <scope>NUCLEOTIDE SEQUENCE [LARGE SCALE GENOMIC DNA]</scope>
    <source>
        <strain evidence="7 8">BN140041</strain>
    </source>
</reference>
<dbReference type="InterPro" id="IPR036388">
    <property type="entry name" value="WH-like_DNA-bd_sf"/>
</dbReference>
<dbReference type="SUPFAM" id="SSF48452">
    <property type="entry name" value="TPR-like"/>
    <property type="match status" value="1"/>
</dbReference>
<dbReference type="InterPro" id="IPR051677">
    <property type="entry name" value="AfsR-DnrI-RedD_regulator"/>
</dbReference>
<reference evidence="7 8" key="2">
    <citation type="submission" date="2019-09" db="EMBL/GenBank/DDBJ databases">
        <authorList>
            <person name="Jin C."/>
        </authorList>
    </citation>
    <scope>NUCLEOTIDE SEQUENCE [LARGE SCALE GENOMIC DNA]</scope>
    <source>
        <strain evidence="7 8">BN140041</strain>
    </source>
</reference>
<dbReference type="PANTHER" id="PTHR35807">
    <property type="entry name" value="TRANSCRIPTIONAL REGULATOR REDD-RELATED"/>
    <property type="match status" value="1"/>
</dbReference>
<evidence type="ECO:0000313" key="8">
    <source>
        <dbReference type="Proteomes" id="UP000324351"/>
    </source>
</evidence>
<organism evidence="7 8">
    <name type="scientific">Nocardioides antri</name>
    <dbReference type="NCBI Taxonomy" id="2607659"/>
    <lineage>
        <taxon>Bacteria</taxon>
        <taxon>Bacillati</taxon>
        <taxon>Actinomycetota</taxon>
        <taxon>Actinomycetes</taxon>
        <taxon>Propionibacteriales</taxon>
        <taxon>Nocardioidaceae</taxon>
        <taxon>Nocardioides</taxon>
    </lineage>
</organism>
<dbReference type="Pfam" id="PF13191">
    <property type="entry name" value="AAA_16"/>
    <property type="match status" value="1"/>
</dbReference>
<dbReference type="PROSITE" id="PS51755">
    <property type="entry name" value="OMPR_PHOB"/>
    <property type="match status" value="1"/>
</dbReference>
<accession>A0A5B1M9Y0</accession>
<dbReference type="AlphaFoldDB" id="A0A5B1M9Y0"/>
<dbReference type="InterPro" id="IPR005158">
    <property type="entry name" value="BTAD"/>
</dbReference>
<dbReference type="InterPro" id="IPR027417">
    <property type="entry name" value="P-loop_NTPase"/>
</dbReference>
<dbReference type="EMBL" id="VUJW01000001">
    <property type="protein sequence ID" value="KAA1428799.1"/>
    <property type="molecule type" value="Genomic_DNA"/>
</dbReference>
<dbReference type="Pfam" id="PF00486">
    <property type="entry name" value="Trans_reg_C"/>
    <property type="match status" value="1"/>
</dbReference>
<sequence length="1112" mass="119847">MLPRMWVGVLGPTVVATTPSDDPLPLQAAKHRALVAALALHPGRAVPADVLVDTVWGPEAPPSAHATLQTYVSLVRRALEPDLPARSPSTHLTSSDLGYQLDAEVDAEAFARSVAEVHAAIADLTRSAVPTAVDVELATRHLGTLDAALALWRGTPYADLPDSDVVLPERGRLSELRLLALEDRATLLIATGRDAEAVSELDGLTTAHPLRERLWTLLAVALARTGRQADALAALDRMRTVLDEELGLDPSPQTRELQTAILRHEVAPAPTAGTAPGPTSQEEPELPHAEITVPDWPLVGRDAHLTVLTSLLAIAEQGHPRFVTVVGEPGAGKTRLGAELALEARARGATVLVGRCSQEEDAPPLWPWTTALGARMPRAGDADRDDHDAARFTIAESVRRTLAELSRDRTVVLGLEDLHWADPSSLRVLRHLAAHTETGRLLVVCTWRRGSQVGALAEVAEALARRHATNLELSGLSADETAHLLEAITGQRDPELATSVHQRTEGNPFFLIEYGRLARDEDRDLHDVLDGMPPTVAAVVERRIAQLPEGSRRALTAGAAIGREFDLPLLARALDTTDLDALDLLEPALQVDLVQDLGGDRFRFVHALVRDTAYGGLTPSRRERLHAALAGLVAEVPDAADRAPEIARHWAAAGRRHVRQAHLAAAHAGAVALAAHAAEEAAQHYGAALALLADDPAATERQRYDLLVRYAEACRWSTRRLEMHGAVDEAVVLAGRLGDPELVVRAARTATTDALWPARAYGESNDAVISVMRSALTVLPRDSEVRCRLLLALAAEAYYATSPDELDELCEEAIAIARSVGDGTLLTDALMGSAVATFRRSNAERRRLWCEEALVHATRAGDQRTRTNLRALLAPVRCELGDIAGLDDEMADVIREAHEQKLYFVEMVTLNLVHCWATMRGDEAAIADSFARLTQVFELVSTSHKVDTVRGAAFYEPLWNPSAPPPADDEVGSFMAESRIPVGPAATVLALRHGQPEFARLAFDTYGVDLDTDNWFSPFIWALGAEIGLGLGEPDLAAAAYARLAPYRGTCVISGTSPAHGPVDAYLALAAAATGETRLAAEHADHALELTGAWRIPRVEKWLLGLRDRHGF</sequence>
<dbReference type="GO" id="GO:0003677">
    <property type="term" value="F:DNA binding"/>
    <property type="evidence" value="ECO:0007669"/>
    <property type="project" value="UniProtKB-UniRule"/>
</dbReference>
<dbReference type="Proteomes" id="UP000324351">
    <property type="component" value="Unassembled WGS sequence"/>
</dbReference>
<dbReference type="CDD" id="cd15831">
    <property type="entry name" value="BTAD"/>
    <property type="match status" value="1"/>
</dbReference>
<evidence type="ECO:0000313" key="7">
    <source>
        <dbReference type="EMBL" id="KAA1428799.1"/>
    </source>
</evidence>
<dbReference type="Pfam" id="PF03704">
    <property type="entry name" value="BTAD"/>
    <property type="match status" value="1"/>
</dbReference>
<dbReference type="SUPFAM" id="SSF52540">
    <property type="entry name" value="P-loop containing nucleoside triphosphate hydrolases"/>
    <property type="match status" value="1"/>
</dbReference>
<proteinExistence type="inferred from homology"/>
<feature type="domain" description="OmpR/PhoB-type" evidence="6">
    <location>
        <begin position="1"/>
        <end position="103"/>
    </location>
</feature>
<protein>
    <submittedName>
        <fullName evidence="7">AAA family ATPase</fullName>
    </submittedName>
</protein>
<dbReference type="SMART" id="SM01043">
    <property type="entry name" value="BTAD"/>
    <property type="match status" value="1"/>
</dbReference>
<evidence type="ECO:0000256" key="3">
    <source>
        <dbReference type="ARBA" id="ARBA00023125"/>
    </source>
</evidence>
<dbReference type="GO" id="GO:0006355">
    <property type="term" value="P:regulation of DNA-templated transcription"/>
    <property type="evidence" value="ECO:0007669"/>
    <property type="project" value="InterPro"/>
</dbReference>
<evidence type="ECO:0000256" key="5">
    <source>
        <dbReference type="PROSITE-ProRule" id="PRU01091"/>
    </source>
</evidence>
<name>A0A5B1M9Y0_9ACTN</name>
<evidence type="ECO:0000256" key="4">
    <source>
        <dbReference type="ARBA" id="ARBA00023163"/>
    </source>
</evidence>
<keyword evidence="2" id="KW-0805">Transcription regulation</keyword>
<dbReference type="SMART" id="SM00862">
    <property type="entry name" value="Trans_reg_C"/>
    <property type="match status" value="1"/>
</dbReference>
<dbReference type="Gene3D" id="3.40.50.300">
    <property type="entry name" value="P-loop containing nucleotide triphosphate hydrolases"/>
    <property type="match status" value="1"/>
</dbReference>
<dbReference type="InterPro" id="IPR001867">
    <property type="entry name" value="OmpR/PhoB-type_DNA-bd"/>
</dbReference>
<keyword evidence="3 5" id="KW-0238">DNA-binding</keyword>
<keyword evidence="4" id="KW-0804">Transcription</keyword>
<dbReference type="InterPro" id="IPR041664">
    <property type="entry name" value="AAA_16"/>
</dbReference>
<dbReference type="InterPro" id="IPR016032">
    <property type="entry name" value="Sig_transdc_resp-reg_C-effctor"/>
</dbReference>
<evidence type="ECO:0000259" key="6">
    <source>
        <dbReference type="PROSITE" id="PS51755"/>
    </source>
</evidence>
<evidence type="ECO:0000256" key="2">
    <source>
        <dbReference type="ARBA" id="ARBA00023015"/>
    </source>
</evidence>
<gene>
    <name evidence="7" type="ORF">F0U47_00840</name>
</gene>
<evidence type="ECO:0000256" key="1">
    <source>
        <dbReference type="ARBA" id="ARBA00005820"/>
    </source>
</evidence>
<dbReference type="Gene3D" id="1.25.40.10">
    <property type="entry name" value="Tetratricopeptide repeat domain"/>
    <property type="match status" value="1"/>
</dbReference>
<feature type="DNA-binding region" description="OmpR/PhoB-type" evidence="5">
    <location>
        <begin position="1"/>
        <end position="103"/>
    </location>
</feature>
<dbReference type="InterPro" id="IPR011990">
    <property type="entry name" value="TPR-like_helical_dom_sf"/>
</dbReference>
<dbReference type="SUPFAM" id="SSF46894">
    <property type="entry name" value="C-terminal effector domain of the bipartite response regulators"/>
    <property type="match status" value="1"/>
</dbReference>
<dbReference type="GO" id="GO:0000160">
    <property type="term" value="P:phosphorelay signal transduction system"/>
    <property type="evidence" value="ECO:0007669"/>
    <property type="project" value="InterPro"/>
</dbReference>
<comment type="caution">
    <text evidence="7">The sequence shown here is derived from an EMBL/GenBank/DDBJ whole genome shotgun (WGS) entry which is preliminary data.</text>
</comment>
<keyword evidence="8" id="KW-1185">Reference proteome</keyword>
<comment type="similarity">
    <text evidence="1">Belongs to the AfsR/DnrI/RedD regulatory family.</text>
</comment>
<dbReference type="PANTHER" id="PTHR35807:SF1">
    <property type="entry name" value="TRANSCRIPTIONAL REGULATOR REDD"/>
    <property type="match status" value="1"/>
</dbReference>
<dbReference type="Gene3D" id="1.10.10.10">
    <property type="entry name" value="Winged helix-like DNA-binding domain superfamily/Winged helix DNA-binding domain"/>
    <property type="match status" value="1"/>
</dbReference>